<dbReference type="Pfam" id="PF13181">
    <property type="entry name" value="TPR_8"/>
    <property type="match status" value="1"/>
</dbReference>
<dbReference type="OrthoDB" id="46735at2"/>
<reference evidence="2 3" key="1">
    <citation type="submission" date="2013-12" db="EMBL/GenBank/DDBJ databases">
        <title>Comparative genomics of Petrotoga isolates.</title>
        <authorList>
            <person name="Nesbo C.L."/>
            <person name="Charchuk R."/>
            <person name="Chow K."/>
        </authorList>
    </citation>
    <scope>NUCLEOTIDE SEQUENCE [LARGE SCALE GENOMIC DNA]</scope>
    <source>
        <strain evidence="2 3">DSM 13574</strain>
    </source>
</reference>
<comment type="caution">
    <text evidence="2">The sequence shown here is derived from an EMBL/GenBank/DDBJ whole genome shotgun (WGS) entry which is preliminary data.</text>
</comment>
<dbReference type="EMBL" id="AZRL01000020">
    <property type="protein sequence ID" value="PNR95676.1"/>
    <property type="molecule type" value="Genomic_DNA"/>
</dbReference>
<dbReference type="PROSITE" id="PS50005">
    <property type="entry name" value="TPR"/>
    <property type="match status" value="1"/>
</dbReference>
<feature type="repeat" description="TPR" evidence="1">
    <location>
        <begin position="191"/>
        <end position="224"/>
    </location>
</feature>
<dbReference type="InterPro" id="IPR019734">
    <property type="entry name" value="TPR_rpt"/>
</dbReference>
<organism evidence="2 3">
    <name type="scientific">Petrotoga olearia DSM 13574</name>
    <dbReference type="NCBI Taxonomy" id="1122955"/>
    <lineage>
        <taxon>Bacteria</taxon>
        <taxon>Thermotogati</taxon>
        <taxon>Thermotogota</taxon>
        <taxon>Thermotogae</taxon>
        <taxon>Petrotogales</taxon>
        <taxon>Petrotogaceae</taxon>
        <taxon>Petrotoga</taxon>
    </lineage>
</organism>
<dbReference type="AlphaFoldDB" id="A0A2K1NYT1"/>
<dbReference type="SMART" id="SM00028">
    <property type="entry name" value="TPR"/>
    <property type="match status" value="1"/>
</dbReference>
<dbReference type="RefSeq" id="WP_146255780.1">
    <property type="nucleotide sequence ID" value="NZ_AZRL01000020.1"/>
</dbReference>
<sequence length="236" mass="26183">MMRVNRKTIATTMAMLIFVVLYISSATLFASGNVDSEDTKTQNKVLELESLLEEDPQNTKLCMELAIIYHGKAADGEKQAIEKAEPLFKKILDAEPNNAEVRAWYGSLLTIKGREDWFPPAKLFYVIQGIQQMDRAVELSPDSTSVRLVRAHTSVALPYAFGRNNVAIKDFEYLLTLDESKPGQFDANTLAGIYLDLGKAYSQGGDKDKARENWQKAMDIAPGSKEAVEANSLLGN</sequence>
<dbReference type="SUPFAM" id="SSF48452">
    <property type="entry name" value="TPR-like"/>
    <property type="match status" value="1"/>
</dbReference>
<name>A0A2K1NYT1_9BACT</name>
<keyword evidence="1" id="KW-0802">TPR repeat</keyword>
<dbReference type="Proteomes" id="UP000236434">
    <property type="component" value="Unassembled WGS sequence"/>
</dbReference>
<evidence type="ECO:0000313" key="3">
    <source>
        <dbReference type="Proteomes" id="UP000236434"/>
    </source>
</evidence>
<evidence type="ECO:0000313" key="2">
    <source>
        <dbReference type="EMBL" id="PNR95676.1"/>
    </source>
</evidence>
<accession>A0A2K1NYT1</accession>
<proteinExistence type="predicted"/>
<gene>
    <name evidence="2" type="ORF">X929_07145</name>
</gene>
<dbReference type="InterPro" id="IPR011990">
    <property type="entry name" value="TPR-like_helical_dom_sf"/>
</dbReference>
<dbReference type="Gene3D" id="1.25.40.10">
    <property type="entry name" value="Tetratricopeptide repeat domain"/>
    <property type="match status" value="1"/>
</dbReference>
<evidence type="ECO:0000256" key="1">
    <source>
        <dbReference type="PROSITE-ProRule" id="PRU00339"/>
    </source>
</evidence>
<protein>
    <submittedName>
        <fullName evidence="2">Uncharacterized protein</fullName>
    </submittedName>
</protein>